<evidence type="ECO:0000256" key="1">
    <source>
        <dbReference type="ARBA" id="ARBA00023015"/>
    </source>
</evidence>
<dbReference type="Pfam" id="PF07729">
    <property type="entry name" value="FCD"/>
    <property type="match status" value="1"/>
</dbReference>
<keyword evidence="6" id="KW-1185">Reference proteome</keyword>
<dbReference type="InterPro" id="IPR000524">
    <property type="entry name" value="Tscrpt_reg_HTH_GntR"/>
</dbReference>
<keyword evidence="2" id="KW-0238">DNA-binding</keyword>
<dbReference type="InterPro" id="IPR036388">
    <property type="entry name" value="WH-like_DNA-bd_sf"/>
</dbReference>
<protein>
    <submittedName>
        <fullName evidence="5">FadR/GntR family transcriptional regulator</fullName>
    </submittedName>
</protein>
<reference evidence="5 6" key="1">
    <citation type="submission" date="2024-03" db="EMBL/GenBank/DDBJ databases">
        <title>Human intestinal bacterial collection.</title>
        <authorList>
            <person name="Pauvert C."/>
            <person name="Hitch T.C.A."/>
            <person name="Clavel T."/>
        </authorList>
    </citation>
    <scope>NUCLEOTIDE SEQUENCE [LARGE SCALE GENOMIC DNA]</scope>
    <source>
        <strain evidence="5 6">CLA-AA-H132</strain>
    </source>
</reference>
<proteinExistence type="predicted"/>
<accession>A0ABV1FJM3</accession>
<evidence type="ECO:0000313" key="6">
    <source>
        <dbReference type="Proteomes" id="UP001438008"/>
    </source>
</evidence>
<dbReference type="SUPFAM" id="SSF48008">
    <property type="entry name" value="GntR ligand-binding domain-like"/>
    <property type="match status" value="1"/>
</dbReference>
<keyword evidence="1" id="KW-0805">Transcription regulation</keyword>
<keyword evidence="3" id="KW-0804">Transcription</keyword>
<evidence type="ECO:0000259" key="4">
    <source>
        <dbReference type="PROSITE" id="PS50949"/>
    </source>
</evidence>
<organism evidence="5 6">
    <name type="scientific">Laedolimicola intestinihominis</name>
    <dbReference type="NCBI Taxonomy" id="3133166"/>
    <lineage>
        <taxon>Bacteria</taxon>
        <taxon>Bacillati</taxon>
        <taxon>Bacillota</taxon>
        <taxon>Clostridia</taxon>
        <taxon>Lachnospirales</taxon>
        <taxon>Lachnospiraceae</taxon>
        <taxon>Laedolimicola</taxon>
    </lineage>
</organism>
<dbReference type="Proteomes" id="UP001438008">
    <property type="component" value="Unassembled WGS sequence"/>
</dbReference>
<dbReference type="InterPro" id="IPR011711">
    <property type="entry name" value="GntR_C"/>
</dbReference>
<comment type="caution">
    <text evidence="5">The sequence shown here is derived from an EMBL/GenBank/DDBJ whole genome shotgun (WGS) entry which is preliminary data.</text>
</comment>
<dbReference type="PROSITE" id="PS50949">
    <property type="entry name" value="HTH_GNTR"/>
    <property type="match status" value="1"/>
</dbReference>
<dbReference type="InterPro" id="IPR008920">
    <property type="entry name" value="TF_FadR/GntR_C"/>
</dbReference>
<dbReference type="InterPro" id="IPR036390">
    <property type="entry name" value="WH_DNA-bd_sf"/>
</dbReference>
<dbReference type="RefSeq" id="WP_178039852.1">
    <property type="nucleotide sequence ID" value="NZ_JBBMFE010000012.1"/>
</dbReference>
<sequence length="234" mass="26216">MYEKTQKLYEEVAGKLQEEIRTGTYQPGDRLPSERILSQEYGVSRSVIREAFRSLEQMGCVEARTGGGTYVKAPEISSMVDSMSMLISLDESFAMELVEARLVVETEIARLAAERRTEEQIVMMHKTLDEMRREVYAGGKGIEQDSKFHGQLAEAAGNRVLQMMSSSCAEVLNRSMEVTQAIEGVPKLALLAHEGILYQVEKQDGGKAEACMRKHLMSADENLRRVFADNTKVL</sequence>
<evidence type="ECO:0000313" key="5">
    <source>
        <dbReference type="EMBL" id="MEQ2473273.1"/>
    </source>
</evidence>
<name>A0ABV1FJM3_9FIRM</name>
<dbReference type="SMART" id="SM00895">
    <property type="entry name" value="FCD"/>
    <property type="match status" value="1"/>
</dbReference>
<dbReference type="Pfam" id="PF00392">
    <property type="entry name" value="GntR"/>
    <property type="match status" value="1"/>
</dbReference>
<dbReference type="EMBL" id="JBBMFE010000012">
    <property type="protein sequence ID" value="MEQ2473273.1"/>
    <property type="molecule type" value="Genomic_DNA"/>
</dbReference>
<evidence type="ECO:0000256" key="2">
    <source>
        <dbReference type="ARBA" id="ARBA00023125"/>
    </source>
</evidence>
<dbReference type="Gene3D" id="1.10.10.10">
    <property type="entry name" value="Winged helix-like DNA-binding domain superfamily/Winged helix DNA-binding domain"/>
    <property type="match status" value="1"/>
</dbReference>
<dbReference type="SMART" id="SM00345">
    <property type="entry name" value="HTH_GNTR"/>
    <property type="match status" value="1"/>
</dbReference>
<gene>
    <name evidence="5" type="ORF">WMO29_12370</name>
</gene>
<dbReference type="PANTHER" id="PTHR43537">
    <property type="entry name" value="TRANSCRIPTIONAL REGULATOR, GNTR FAMILY"/>
    <property type="match status" value="1"/>
</dbReference>
<dbReference type="PRINTS" id="PR00035">
    <property type="entry name" value="HTHGNTR"/>
</dbReference>
<feature type="domain" description="HTH gntR-type" evidence="4">
    <location>
        <begin position="6"/>
        <end position="74"/>
    </location>
</feature>
<dbReference type="PANTHER" id="PTHR43537:SF5">
    <property type="entry name" value="UXU OPERON TRANSCRIPTIONAL REGULATOR"/>
    <property type="match status" value="1"/>
</dbReference>
<dbReference type="SUPFAM" id="SSF46785">
    <property type="entry name" value="Winged helix' DNA-binding domain"/>
    <property type="match status" value="1"/>
</dbReference>
<dbReference type="CDD" id="cd07377">
    <property type="entry name" value="WHTH_GntR"/>
    <property type="match status" value="1"/>
</dbReference>
<evidence type="ECO:0000256" key="3">
    <source>
        <dbReference type="ARBA" id="ARBA00023163"/>
    </source>
</evidence>
<dbReference type="Gene3D" id="1.20.120.530">
    <property type="entry name" value="GntR ligand-binding domain-like"/>
    <property type="match status" value="1"/>
</dbReference>